<dbReference type="Proteomes" id="UP000077317">
    <property type="component" value="Chromosome"/>
</dbReference>
<keyword evidence="2" id="KW-1185">Reference proteome</keyword>
<dbReference type="RefSeq" id="WP_067064082.1">
    <property type="nucleotide sequence ID" value="NZ_CP014699.1"/>
</dbReference>
<dbReference type="AlphaFoldDB" id="A0A172Q8Z5"/>
<gene>
    <name evidence="1" type="ORF">A0O21_08145</name>
</gene>
<name>A0A172Q8Z5_9STRE</name>
<dbReference type="KEGG" id="spat:A0O21_08145"/>
<sequence length="144" mass="17138">MAENRAENLDVERKKDWERLLIKEMVLDMREKVRQAKLDSYKKTRKTVFRTYYETIPAIQKIMAYAQSTQNETLGRQVLEAQGHMTKIIADLDETLDQLSREKYRLEEEQGYIGFQKEKFLKDENVTLEMMAALRKKPKSDSRN</sequence>
<protein>
    <recommendedName>
        <fullName evidence="3">Flagellar FliJ protein</fullName>
    </recommendedName>
</protein>
<proteinExistence type="predicted"/>
<evidence type="ECO:0000313" key="1">
    <source>
        <dbReference type="EMBL" id="AND79973.1"/>
    </source>
</evidence>
<evidence type="ECO:0008006" key="3">
    <source>
        <dbReference type="Google" id="ProtNLM"/>
    </source>
</evidence>
<reference evidence="1 2" key="1">
    <citation type="journal article" date="2016" name="Int. J. Syst. Evol. Microbiol.">
        <title>Streptococcuspantholopis sp. nov., isolated from faeces of the Tibetan antelope (Pantholops hodgsonii).</title>
        <authorList>
            <person name="Bai X."/>
            <person name="Xiong Y."/>
            <person name="Lu S."/>
            <person name="Jin D."/>
            <person name="Lai X."/>
            <person name="Yang J."/>
            <person name="Niu L."/>
            <person name="Hu S."/>
            <person name="Meng X."/>
            <person name="Pu J."/>
            <person name="Ye C."/>
            <person name="Xu J."/>
        </authorList>
    </citation>
    <scope>NUCLEOTIDE SEQUENCE [LARGE SCALE GENOMIC DNA]</scope>
    <source>
        <strain evidence="1 2">TA 26</strain>
    </source>
</reference>
<accession>A0A172Q8Z5</accession>
<dbReference type="OrthoDB" id="9914375at2"/>
<reference evidence="2" key="2">
    <citation type="submission" date="2016-03" db="EMBL/GenBank/DDBJ databases">
        <title>Streptococcus antelopensis sp. nov., isolated from the feces of the Tibetan antelope (Pantholops hodgsonii) in Hoh Xil National Nature Reserve, Qinghai, China.</title>
        <authorList>
            <person name="Bai X."/>
        </authorList>
    </citation>
    <scope>NUCLEOTIDE SEQUENCE [LARGE SCALE GENOMIC DNA]</scope>
    <source>
        <strain evidence="2">TA 26</strain>
    </source>
</reference>
<organism evidence="1 2">
    <name type="scientific">Streptococcus pantholopis</name>
    <dbReference type="NCBI Taxonomy" id="1811193"/>
    <lineage>
        <taxon>Bacteria</taxon>
        <taxon>Bacillati</taxon>
        <taxon>Bacillota</taxon>
        <taxon>Bacilli</taxon>
        <taxon>Lactobacillales</taxon>
        <taxon>Streptococcaceae</taxon>
        <taxon>Streptococcus</taxon>
    </lineage>
</organism>
<evidence type="ECO:0000313" key="2">
    <source>
        <dbReference type="Proteomes" id="UP000077317"/>
    </source>
</evidence>
<dbReference type="EMBL" id="CP014699">
    <property type="protein sequence ID" value="AND79973.1"/>
    <property type="molecule type" value="Genomic_DNA"/>
</dbReference>